<evidence type="ECO:0000256" key="2">
    <source>
        <dbReference type="ARBA" id="ARBA00005194"/>
    </source>
</evidence>
<evidence type="ECO:0000256" key="9">
    <source>
        <dbReference type="ARBA" id="ARBA00022989"/>
    </source>
</evidence>
<dbReference type="GO" id="GO:0006633">
    <property type="term" value="P:fatty acid biosynthetic process"/>
    <property type="evidence" value="ECO:0007669"/>
    <property type="project" value="UniProtKB-KW"/>
</dbReference>
<evidence type="ECO:0000313" key="20">
    <source>
        <dbReference type="Proteomes" id="UP001549921"/>
    </source>
</evidence>
<feature type="transmembrane region" description="Helical" evidence="15">
    <location>
        <begin position="157"/>
        <end position="178"/>
    </location>
</feature>
<dbReference type="InterPro" id="IPR007482">
    <property type="entry name" value="Tyr_Pase-like_PTPLA"/>
</dbReference>
<comment type="caution">
    <text evidence="15">Lacks conserved residue(s) required for the propagation of feature annotation.</text>
</comment>
<evidence type="ECO:0000256" key="5">
    <source>
        <dbReference type="ARBA" id="ARBA00022516"/>
    </source>
</evidence>
<dbReference type="InterPro" id="IPR007052">
    <property type="entry name" value="CS_dom"/>
</dbReference>
<dbReference type="InterPro" id="IPR008978">
    <property type="entry name" value="HSP20-like_chaperone"/>
</dbReference>
<keyword evidence="9 15" id="KW-1133">Transmembrane helix</keyword>
<evidence type="ECO:0000256" key="13">
    <source>
        <dbReference type="ARBA" id="ARBA00023160"/>
    </source>
</evidence>
<keyword evidence="5 15" id="KW-0444">Lipid biosynthesis</keyword>
<evidence type="ECO:0000313" key="17">
    <source>
        <dbReference type="EMBL" id="KAL0820969.1"/>
    </source>
</evidence>
<evidence type="ECO:0000256" key="14">
    <source>
        <dbReference type="ARBA" id="ARBA00023239"/>
    </source>
</evidence>
<dbReference type="AlphaFoldDB" id="A0ABD0SMA4"/>
<keyword evidence="6 15" id="KW-0812">Transmembrane</keyword>
<evidence type="ECO:0000256" key="6">
    <source>
        <dbReference type="ARBA" id="ARBA00022692"/>
    </source>
</evidence>
<feature type="domain" description="CS" evidence="16">
    <location>
        <begin position="3"/>
        <end position="100"/>
    </location>
</feature>
<evidence type="ECO:0000256" key="10">
    <source>
        <dbReference type="ARBA" id="ARBA00023054"/>
    </source>
</evidence>
<evidence type="ECO:0000313" key="18">
    <source>
        <dbReference type="EMBL" id="KAL0870408.1"/>
    </source>
</evidence>
<keyword evidence="11 15" id="KW-0443">Lipid metabolism</keyword>
<dbReference type="EMBL" id="JBEDNZ010000018">
    <property type="protein sequence ID" value="KAL0820969.1"/>
    <property type="molecule type" value="Genomic_DNA"/>
</dbReference>
<dbReference type="GO" id="GO:0102158">
    <property type="term" value="F:very-long-chain (3R)-3-hydroxyacyl-CoA dehydratase activity"/>
    <property type="evidence" value="ECO:0007669"/>
    <property type="project" value="UniProtKB-EC"/>
</dbReference>
<evidence type="ECO:0000259" key="16">
    <source>
        <dbReference type="PROSITE" id="PS51203"/>
    </source>
</evidence>
<organism evidence="17 20">
    <name type="scientific">Loxostege sticticalis</name>
    <name type="common">Beet webworm moth</name>
    <dbReference type="NCBI Taxonomy" id="481309"/>
    <lineage>
        <taxon>Eukaryota</taxon>
        <taxon>Metazoa</taxon>
        <taxon>Ecdysozoa</taxon>
        <taxon>Arthropoda</taxon>
        <taxon>Hexapoda</taxon>
        <taxon>Insecta</taxon>
        <taxon>Pterygota</taxon>
        <taxon>Neoptera</taxon>
        <taxon>Endopterygota</taxon>
        <taxon>Lepidoptera</taxon>
        <taxon>Glossata</taxon>
        <taxon>Ditrysia</taxon>
        <taxon>Pyraloidea</taxon>
        <taxon>Crambidae</taxon>
        <taxon>Pyraustinae</taxon>
        <taxon>Loxostege</taxon>
    </lineage>
</organism>
<comment type="similarity">
    <text evidence="3 15">Belongs to the very long-chain fatty acids dehydratase HACD family.</text>
</comment>
<evidence type="ECO:0000256" key="15">
    <source>
        <dbReference type="RuleBase" id="RU363109"/>
    </source>
</evidence>
<dbReference type="PANTHER" id="PTHR11035">
    <property type="entry name" value="VERY-LONG-CHAIN (3R)-3-HYDROXYACYL-COA DEHYDRATASE"/>
    <property type="match status" value="1"/>
</dbReference>
<keyword evidence="8 15" id="KW-0276">Fatty acid metabolism</keyword>
<comment type="catalytic activity">
    <reaction evidence="15">
        <text>a very-long-chain (3R)-3-hydroxyacyl-CoA = a very-long-chain (2E)-enoyl-CoA + H2O</text>
        <dbReference type="Rhea" id="RHEA:45812"/>
        <dbReference type="ChEBI" id="CHEBI:15377"/>
        <dbReference type="ChEBI" id="CHEBI:83728"/>
        <dbReference type="ChEBI" id="CHEBI:85440"/>
        <dbReference type="EC" id="4.2.1.134"/>
    </reaction>
</comment>
<keyword evidence="13 15" id="KW-0275">Fatty acid biosynthesis</keyword>
<dbReference type="Pfam" id="PF04387">
    <property type="entry name" value="PTPLA"/>
    <property type="match status" value="1"/>
</dbReference>
<comment type="subcellular location">
    <subcellularLocation>
        <location evidence="1 15">Endoplasmic reticulum membrane</location>
        <topology evidence="1 15">Multi-pass membrane protein</topology>
    </subcellularLocation>
</comment>
<keyword evidence="14 15" id="KW-0456">Lyase</keyword>
<name>A0ABD0SMA4_LOXSC</name>
<feature type="transmembrane region" description="Helical" evidence="15">
    <location>
        <begin position="294"/>
        <end position="313"/>
    </location>
</feature>
<evidence type="ECO:0000256" key="11">
    <source>
        <dbReference type="ARBA" id="ARBA00023098"/>
    </source>
</evidence>
<keyword evidence="7 15" id="KW-0256">Endoplasmic reticulum</keyword>
<dbReference type="EMBL" id="JBEUOH010000018">
    <property type="protein sequence ID" value="KAL0870408.1"/>
    <property type="molecule type" value="Genomic_DNA"/>
</dbReference>
<evidence type="ECO:0000256" key="1">
    <source>
        <dbReference type="ARBA" id="ARBA00004477"/>
    </source>
</evidence>
<evidence type="ECO:0000256" key="7">
    <source>
        <dbReference type="ARBA" id="ARBA00022824"/>
    </source>
</evidence>
<dbReference type="SUPFAM" id="SSF49764">
    <property type="entry name" value="HSP20-like chaperones"/>
    <property type="match status" value="1"/>
</dbReference>
<comment type="pathway">
    <text evidence="2 15">Lipid metabolism; fatty acid biosynthesis.</text>
</comment>
<comment type="function">
    <text evidence="15">Catalyzes the third of the four reactions of the long-chain fatty acids elongation cycle. This endoplasmic reticulum-bound enzymatic process, allows the addition of two carbons to the chain of long- and very long-chain fatty acids/VLCFAs per cycle. This enzyme catalyzes the dehydration of the 3-hydroxyacyl-CoA intermediate into trans-2,3-enoyl-CoA, within each cycle of fatty acid elongation. Thereby, it participates to the production of VLCFAs of different chain lengths that are involved in multiple biological processes as precursors of membrane lipids and lipid mediators.</text>
</comment>
<dbReference type="Proteomes" id="UP001549921">
    <property type="component" value="Unassembled WGS sequence"/>
</dbReference>
<feature type="transmembrane region" description="Helical" evidence="15">
    <location>
        <begin position="333"/>
        <end position="352"/>
    </location>
</feature>
<dbReference type="Gene3D" id="2.60.40.790">
    <property type="match status" value="1"/>
</dbReference>
<keyword evidence="10" id="KW-0175">Coiled coil</keyword>
<keyword evidence="19" id="KW-1185">Reference proteome</keyword>
<dbReference type="EC" id="4.2.1.134" evidence="4 15"/>
<evidence type="ECO:0000256" key="8">
    <source>
        <dbReference type="ARBA" id="ARBA00022832"/>
    </source>
</evidence>
<dbReference type="PANTHER" id="PTHR11035:SF35">
    <property type="entry name" value="VERY-LONG-CHAIN (3R)-3-HYDROXYACYL-COA DEHYDRATASE"/>
    <property type="match status" value="1"/>
</dbReference>
<evidence type="ECO:0000313" key="19">
    <source>
        <dbReference type="Proteomes" id="UP001549920"/>
    </source>
</evidence>
<proteinExistence type="inferred from homology"/>
<feature type="transmembrane region" description="Helical" evidence="15">
    <location>
        <begin position="252"/>
        <end position="273"/>
    </location>
</feature>
<gene>
    <name evidence="18" type="ORF">ABMA27_005417</name>
    <name evidence="17" type="ORF">ABMA28_005625</name>
</gene>
<reference evidence="19 20" key="1">
    <citation type="submission" date="2024-06" db="EMBL/GenBank/DDBJ databases">
        <title>A chromosome-level genome assembly of beet webworm, Loxostege sticticalis.</title>
        <authorList>
            <person name="Zhang Y."/>
        </authorList>
    </citation>
    <scope>NUCLEOTIDE SEQUENCE [LARGE SCALE GENOMIC DNA]</scope>
    <source>
        <strain evidence="18">AQ026</strain>
        <strain evidence="17">AQ028</strain>
        <tissue evidence="17">Male pupae</tissue>
        <tissue evidence="18">Whole body</tissue>
    </source>
</reference>
<sequence length="373" mass="43572">MGVPSPFVYWAQTEKVISLRIDLKNVVNPDFVALEDKVQFSGVGIGAHGQCNYKFTLDLYSSIKSIDTANGEKPATVRVLDNRVDVTLQKEKPVLWPRLTAQPQKPAWLKINFDLWKPEDCKDSDEECRDIMKDYPGMYDKLQKEEMGYRREDVIKVYLTLYNLFQLVGYMYVLSVMATRYAKLGYGSVTSTYEHVGKMMKFLQLVQIFDTLHPLFGYTRGGALMPFCQIIGRIVTIFLNLEVEPRLQTKPAVFYLFIAWSLIESVRCGYYITQLYKKDIGIMKWLRYSLWIPLYPLGITCETVLILRNIPYFEETKRLTVTLPNPWNFTFDMPFFLKVYLLSLMGAGVYLMKHMYKQRQNQLRTRVVIKKCK</sequence>
<evidence type="ECO:0000256" key="12">
    <source>
        <dbReference type="ARBA" id="ARBA00023136"/>
    </source>
</evidence>
<comment type="caution">
    <text evidence="17">The sequence shown here is derived from an EMBL/GenBank/DDBJ whole genome shotgun (WGS) entry which is preliminary data.</text>
</comment>
<evidence type="ECO:0000256" key="3">
    <source>
        <dbReference type="ARBA" id="ARBA00007811"/>
    </source>
</evidence>
<protein>
    <recommendedName>
        <fullName evidence="4 15">Very-long-chain (3R)-3-hydroxyacyl-CoA dehydratase</fullName>
        <ecNumber evidence="4 15">4.2.1.134</ecNumber>
    </recommendedName>
</protein>
<dbReference type="GO" id="GO:0005789">
    <property type="term" value="C:endoplasmic reticulum membrane"/>
    <property type="evidence" value="ECO:0007669"/>
    <property type="project" value="UniProtKB-SubCell"/>
</dbReference>
<keyword evidence="12 15" id="KW-0472">Membrane</keyword>
<accession>A0ABD0SMA4</accession>
<evidence type="ECO:0000256" key="4">
    <source>
        <dbReference type="ARBA" id="ARBA00013122"/>
    </source>
</evidence>
<dbReference type="PROSITE" id="PS51203">
    <property type="entry name" value="CS"/>
    <property type="match status" value="1"/>
</dbReference>
<dbReference type="Proteomes" id="UP001549920">
    <property type="component" value="Unassembled WGS sequence"/>
</dbReference>